<keyword evidence="3" id="KW-1185">Reference proteome</keyword>
<dbReference type="EMBL" id="BGZK01001096">
    <property type="protein sequence ID" value="GBP71077.1"/>
    <property type="molecule type" value="Genomic_DNA"/>
</dbReference>
<name>A0A4C1Y975_EUMVA</name>
<evidence type="ECO:0000313" key="3">
    <source>
        <dbReference type="Proteomes" id="UP000299102"/>
    </source>
</evidence>
<accession>A0A4C1Y975</accession>
<feature type="region of interest" description="Disordered" evidence="1">
    <location>
        <begin position="47"/>
        <end position="66"/>
    </location>
</feature>
<dbReference type="Proteomes" id="UP000299102">
    <property type="component" value="Unassembled WGS sequence"/>
</dbReference>
<evidence type="ECO:0000313" key="2">
    <source>
        <dbReference type="EMBL" id="GBP71077.1"/>
    </source>
</evidence>
<sequence length="66" mass="7166">MDEEPIPVVPPFEQQSSLRDVSAIALFNIYGQLVGVMSLRWRRSGLGAGREENGGGEGCRCSDVVE</sequence>
<gene>
    <name evidence="2" type="ORF">EVAR_49416_1</name>
</gene>
<dbReference type="AlphaFoldDB" id="A0A4C1Y975"/>
<protein>
    <submittedName>
        <fullName evidence="2">Uncharacterized protein</fullName>
    </submittedName>
</protein>
<comment type="caution">
    <text evidence="2">The sequence shown here is derived from an EMBL/GenBank/DDBJ whole genome shotgun (WGS) entry which is preliminary data.</text>
</comment>
<reference evidence="2 3" key="1">
    <citation type="journal article" date="2019" name="Commun. Biol.">
        <title>The bagworm genome reveals a unique fibroin gene that provides high tensile strength.</title>
        <authorList>
            <person name="Kono N."/>
            <person name="Nakamura H."/>
            <person name="Ohtoshi R."/>
            <person name="Tomita M."/>
            <person name="Numata K."/>
            <person name="Arakawa K."/>
        </authorList>
    </citation>
    <scope>NUCLEOTIDE SEQUENCE [LARGE SCALE GENOMIC DNA]</scope>
</reference>
<proteinExistence type="predicted"/>
<evidence type="ECO:0000256" key="1">
    <source>
        <dbReference type="SAM" id="MobiDB-lite"/>
    </source>
</evidence>
<organism evidence="2 3">
    <name type="scientific">Eumeta variegata</name>
    <name type="common">Bagworm moth</name>
    <name type="synonym">Eumeta japonica</name>
    <dbReference type="NCBI Taxonomy" id="151549"/>
    <lineage>
        <taxon>Eukaryota</taxon>
        <taxon>Metazoa</taxon>
        <taxon>Ecdysozoa</taxon>
        <taxon>Arthropoda</taxon>
        <taxon>Hexapoda</taxon>
        <taxon>Insecta</taxon>
        <taxon>Pterygota</taxon>
        <taxon>Neoptera</taxon>
        <taxon>Endopterygota</taxon>
        <taxon>Lepidoptera</taxon>
        <taxon>Glossata</taxon>
        <taxon>Ditrysia</taxon>
        <taxon>Tineoidea</taxon>
        <taxon>Psychidae</taxon>
        <taxon>Oiketicinae</taxon>
        <taxon>Eumeta</taxon>
    </lineage>
</organism>